<dbReference type="NCBIfam" id="TIGR01891">
    <property type="entry name" value="amidohydrolases"/>
    <property type="match status" value="1"/>
</dbReference>
<organism evidence="3 4">
    <name type="scientific">Wandonia haliotis</name>
    <dbReference type="NCBI Taxonomy" id="574963"/>
    <lineage>
        <taxon>Bacteria</taxon>
        <taxon>Pseudomonadati</taxon>
        <taxon>Bacteroidota</taxon>
        <taxon>Flavobacteriia</taxon>
        <taxon>Flavobacteriales</taxon>
        <taxon>Crocinitomicaceae</taxon>
        <taxon>Wandonia</taxon>
    </lineage>
</organism>
<dbReference type="Proteomes" id="UP001501126">
    <property type="component" value="Unassembled WGS sequence"/>
</dbReference>
<dbReference type="SUPFAM" id="SSF53187">
    <property type="entry name" value="Zn-dependent exopeptidases"/>
    <property type="match status" value="1"/>
</dbReference>
<name>A0ABN1MQJ3_9FLAO</name>
<protein>
    <submittedName>
        <fullName evidence="3">Amidohydrolase</fullName>
    </submittedName>
</protein>
<dbReference type="PIRSF" id="PIRSF005962">
    <property type="entry name" value="Pept_M20D_amidohydro"/>
    <property type="match status" value="1"/>
</dbReference>
<dbReference type="PANTHER" id="PTHR11014:SF169">
    <property type="entry name" value="CLAN MH, FAMILY M20, PEPTIDASE T-LIKE METALLOPEPTIDASE"/>
    <property type="match status" value="1"/>
</dbReference>
<reference evidence="3 4" key="1">
    <citation type="journal article" date="2019" name="Int. J. Syst. Evol. Microbiol.">
        <title>The Global Catalogue of Microorganisms (GCM) 10K type strain sequencing project: providing services to taxonomists for standard genome sequencing and annotation.</title>
        <authorList>
            <consortium name="The Broad Institute Genomics Platform"/>
            <consortium name="The Broad Institute Genome Sequencing Center for Infectious Disease"/>
            <person name="Wu L."/>
            <person name="Ma J."/>
        </authorList>
    </citation>
    <scope>NUCLEOTIDE SEQUENCE [LARGE SCALE GENOMIC DNA]</scope>
    <source>
        <strain evidence="3 4">JCM 16083</strain>
    </source>
</reference>
<evidence type="ECO:0000313" key="3">
    <source>
        <dbReference type="EMBL" id="GAA0875607.1"/>
    </source>
</evidence>
<dbReference type="InterPro" id="IPR036264">
    <property type="entry name" value="Bact_exopeptidase_dim_dom"/>
</dbReference>
<dbReference type="Pfam" id="PF07687">
    <property type="entry name" value="M20_dimer"/>
    <property type="match status" value="1"/>
</dbReference>
<dbReference type="InterPro" id="IPR011650">
    <property type="entry name" value="Peptidase_M20_dimer"/>
</dbReference>
<keyword evidence="1" id="KW-0378">Hydrolase</keyword>
<dbReference type="RefSeq" id="WP_343787270.1">
    <property type="nucleotide sequence ID" value="NZ_BAAAFH010000011.1"/>
</dbReference>
<proteinExistence type="predicted"/>
<dbReference type="Gene3D" id="3.40.630.10">
    <property type="entry name" value="Zn peptidases"/>
    <property type="match status" value="1"/>
</dbReference>
<evidence type="ECO:0000259" key="2">
    <source>
        <dbReference type="Pfam" id="PF07687"/>
    </source>
</evidence>
<accession>A0ABN1MQJ3</accession>
<dbReference type="PANTHER" id="PTHR11014">
    <property type="entry name" value="PEPTIDASE M20 FAMILY MEMBER"/>
    <property type="match status" value="1"/>
</dbReference>
<dbReference type="SUPFAM" id="SSF55031">
    <property type="entry name" value="Bacterial exopeptidase dimerisation domain"/>
    <property type="match status" value="1"/>
</dbReference>
<dbReference type="EMBL" id="BAAAFH010000011">
    <property type="protein sequence ID" value="GAA0875607.1"/>
    <property type="molecule type" value="Genomic_DNA"/>
</dbReference>
<sequence length="376" mass="41948">MDELVQLRHLIHKHPEISGEEKNTKARIIAFFDQLPDCKTIDLNAAGVAFRFFGKKEGKHCLVRCELDALPIKETENKPYSSVFENVAHLCGHDGHMAIVCGVGKWLSEHSIQFGIVTLLFQSAEETGKGARSVIEHPLFQEQLPDYCFALHNVPGFEKHTIICKEDTFTPSVISMIIRVQGETSHAAEPEKGKNPTRNIAGIIERVLQLNSDAASEESAFCIVTPIYTRIGSQAYGTSAGEGETHFTIRTYSNKKTDEITEKIQQITEQYLENTGMQATFSFLEEFAANENDSTCVELIKNAATDNKFNYINKPAPFSWGEDFGLFTQKFKGAMFGLGAGKDTSPLHHPDYDFPDTIIQTGVQMFTSLIQKVTNE</sequence>
<dbReference type="InterPro" id="IPR002933">
    <property type="entry name" value="Peptidase_M20"/>
</dbReference>
<keyword evidence="4" id="KW-1185">Reference proteome</keyword>
<evidence type="ECO:0000313" key="4">
    <source>
        <dbReference type="Proteomes" id="UP001501126"/>
    </source>
</evidence>
<gene>
    <name evidence="3" type="ORF">GCM10009118_20160</name>
</gene>
<evidence type="ECO:0000256" key="1">
    <source>
        <dbReference type="ARBA" id="ARBA00022801"/>
    </source>
</evidence>
<comment type="caution">
    <text evidence="3">The sequence shown here is derived from an EMBL/GenBank/DDBJ whole genome shotgun (WGS) entry which is preliminary data.</text>
</comment>
<dbReference type="InterPro" id="IPR017439">
    <property type="entry name" value="Amidohydrolase"/>
</dbReference>
<dbReference type="Gene3D" id="3.30.70.360">
    <property type="match status" value="1"/>
</dbReference>
<dbReference type="Pfam" id="PF01546">
    <property type="entry name" value="Peptidase_M20"/>
    <property type="match status" value="1"/>
</dbReference>
<feature type="domain" description="Peptidase M20 dimerisation" evidence="2">
    <location>
        <begin position="173"/>
        <end position="274"/>
    </location>
</feature>